<name>A0A9E8MUD7_9FLAO</name>
<keyword evidence="1" id="KW-0472">Membrane</keyword>
<gene>
    <name evidence="2" type="ORF">N7U66_11405</name>
</gene>
<sequence>MEVVQERSWFSRNWGWVLGGGCLTLIVIVVVIVGALVYKVSDAIAGSEPYTHAFSLATENEKVISFLGEPIETNGMGSTSYKHVNGSSTADLRIPIKGPKDEGVIVVSAEKINNEWSYSTLYVKIDGEMGTINLQELKMEEGLDDF</sequence>
<dbReference type="Pfam" id="PF08695">
    <property type="entry name" value="Coa1"/>
    <property type="match status" value="1"/>
</dbReference>
<reference evidence="2" key="1">
    <citation type="submission" date="2022-11" db="EMBL/GenBank/DDBJ databases">
        <title>Lacinutrix neustonica HL-RS19T sp. nov., isolated from the surface microlayer sample of brackish Lake Shihwa.</title>
        <authorList>
            <person name="Choi J.Y."/>
            <person name="Hwang C.Y."/>
        </authorList>
    </citation>
    <scope>NUCLEOTIDE SEQUENCE</scope>
    <source>
        <strain evidence="2">HL-RS19</strain>
    </source>
</reference>
<dbReference type="InterPro" id="IPR014807">
    <property type="entry name" value="Coa1"/>
</dbReference>
<accession>A0A9E8MUD7</accession>
<dbReference type="AlphaFoldDB" id="A0A9E8MUD7"/>
<keyword evidence="3" id="KW-1185">Reference proteome</keyword>
<keyword evidence="1" id="KW-0812">Transmembrane</keyword>
<keyword evidence="1" id="KW-1133">Transmembrane helix</keyword>
<evidence type="ECO:0000313" key="3">
    <source>
        <dbReference type="Proteomes" id="UP001164705"/>
    </source>
</evidence>
<proteinExistence type="predicted"/>
<evidence type="ECO:0000313" key="2">
    <source>
        <dbReference type="EMBL" id="WAC00852.1"/>
    </source>
</evidence>
<organism evidence="2 3">
    <name type="scientific">Lacinutrix neustonica</name>
    <dbReference type="NCBI Taxonomy" id="2980107"/>
    <lineage>
        <taxon>Bacteria</taxon>
        <taxon>Pseudomonadati</taxon>
        <taxon>Bacteroidota</taxon>
        <taxon>Flavobacteriia</taxon>
        <taxon>Flavobacteriales</taxon>
        <taxon>Flavobacteriaceae</taxon>
        <taxon>Lacinutrix</taxon>
    </lineage>
</organism>
<evidence type="ECO:0000256" key="1">
    <source>
        <dbReference type="SAM" id="Phobius"/>
    </source>
</evidence>
<protein>
    <submittedName>
        <fullName evidence="2">Cytochrome c oxidase assembly factor Coa1 family protein</fullName>
    </submittedName>
</protein>
<dbReference type="KEGG" id="lnu:N7U66_11405"/>
<dbReference type="RefSeq" id="WP_267675399.1">
    <property type="nucleotide sequence ID" value="NZ_CP113088.1"/>
</dbReference>
<dbReference type="EMBL" id="CP113088">
    <property type="protein sequence ID" value="WAC00852.1"/>
    <property type="molecule type" value="Genomic_DNA"/>
</dbReference>
<dbReference type="Proteomes" id="UP001164705">
    <property type="component" value="Chromosome"/>
</dbReference>
<feature type="transmembrane region" description="Helical" evidence="1">
    <location>
        <begin position="14"/>
        <end position="38"/>
    </location>
</feature>